<gene>
    <name evidence="1" type="ORF">SO694_00126010</name>
</gene>
<dbReference type="PANTHER" id="PTHR24113">
    <property type="entry name" value="RAN GTPASE-ACTIVATING PROTEIN 1"/>
    <property type="match status" value="1"/>
</dbReference>
<accession>A0ABR1G2P1</accession>
<dbReference type="PANTHER" id="PTHR24113:SF12">
    <property type="entry name" value="RAN GTPASE-ACTIVATING PROTEIN 1"/>
    <property type="match status" value="1"/>
</dbReference>
<dbReference type="GO" id="GO:0031267">
    <property type="term" value="F:small GTPase binding"/>
    <property type="evidence" value="ECO:0007669"/>
    <property type="project" value="TreeGrafter"/>
</dbReference>
<dbReference type="GO" id="GO:0005096">
    <property type="term" value="F:GTPase activator activity"/>
    <property type="evidence" value="ECO:0007669"/>
    <property type="project" value="UniProtKB-KW"/>
</dbReference>
<dbReference type="Pfam" id="PF13516">
    <property type="entry name" value="LRR_6"/>
    <property type="match status" value="5"/>
</dbReference>
<name>A0ABR1G2P1_AURAN</name>
<dbReference type="GO" id="GO:0048471">
    <property type="term" value="C:perinuclear region of cytoplasm"/>
    <property type="evidence" value="ECO:0007669"/>
    <property type="project" value="TreeGrafter"/>
</dbReference>
<dbReference type="InterPro" id="IPR001611">
    <property type="entry name" value="Leu-rich_rpt"/>
</dbReference>
<dbReference type="Gene3D" id="3.80.10.10">
    <property type="entry name" value="Ribonuclease Inhibitor"/>
    <property type="match status" value="3"/>
</dbReference>
<dbReference type="EMBL" id="JBBJCI010000131">
    <property type="protein sequence ID" value="KAK7242914.1"/>
    <property type="molecule type" value="Genomic_DNA"/>
</dbReference>
<proteinExistence type="predicted"/>
<dbReference type="GO" id="GO:0005829">
    <property type="term" value="C:cytosol"/>
    <property type="evidence" value="ECO:0007669"/>
    <property type="project" value="TreeGrafter"/>
</dbReference>
<evidence type="ECO:0000313" key="1">
    <source>
        <dbReference type="EMBL" id="KAK7242914.1"/>
    </source>
</evidence>
<dbReference type="InterPro" id="IPR027038">
    <property type="entry name" value="RanGap"/>
</dbReference>
<organism evidence="1 2">
    <name type="scientific">Aureococcus anophagefferens</name>
    <name type="common">Harmful bloom alga</name>
    <dbReference type="NCBI Taxonomy" id="44056"/>
    <lineage>
        <taxon>Eukaryota</taxon>
        <taxon>Sar</taxon>
        <taxon>Stramenopiles</taxon>
        <taxon>Ochrophyta</taxon>
        <taxon>Pelagophyceae</taxon>
        <taxon>Pelagomonadales</taxon>
        <taxon>Pelagomonadaceae</taxon>
        <taxon>Aureococcus</taxon>
    </lineage>
</organism>
<evidence type="ECO:0000313" key="2">
    <source>
        <dbReference type="Proteomes" id="UP001363151"/>
    </source>
</evidence>
<dbReference type="GO" id="GO:0006913">
    <property type="term" value="P:nucleocytoplasmic transport"/>
    <property type="evidence" value="ECO:0007669"/>
    <property type="project" value="TreeGrafter"/>
</dbReference>
<keyword evidence="2" id="KW-1185">Reference proteome</keyword>
<comment type="caution">
    <text evidence="1">The sequence shown here is derived from an EMBL/GenBank/DDBJ whole genome shotgun (WGS) entry which is preliminary data.</text>
</comment>
<reference evidence="1 2" key="1">
    <citation type="submission" date="2024-03" db="EMBL/GenBank/DDBJ databases">
        <title>Aureococcus anophagefferens CCMP1851 and Kratosvirus quantuckense: Draft genome of a second virus-susceptible host strain in the model system.</title>
        <authorList>
            <person name="Chase E."/>
            <person name="Truchon A.R."/>
            <person name="Schepens W."/>
            <person name="Wilhelm S.W."/>
        </authorList>
    </citation>
    <scope>NUCLEOTIDE SEQUENCE [LARGE SCALE GENOMIC DNA]</scope>
    <source>
        <strain evidence="1 2">CCMP1851</strain>
    </source>
</reference>
<dbReference type="SMART" id="SM00368">
    <property type="entry name" value="LRR_RI"/>
    <property type="match status" value="7"/>
</dbReference>
<dbReference type="Proteomes" id="UP001363151">
    <property type="component" value="Unassembled WGS sequence"/>
</dbReference>
<dbReference type="SUPFAM" id="SSF52047">
    <property type="entry name" value="RNI-like"/>
    <property type="match status" value="1"/>
</dbReference>
<dbReference type="KEGG" id="aaf:AURANDRAFT_63587"/>
<sequence>MAHQVEKFAQFCAEQGRPELLELLPEISEGARVEIRVEGARCSRPLDDDDATVLATGLVVSGLDVSVVSLPNHAIGNPGAAALSTLLLEEPATGYAGALNRLDLRGNAVGAVGVQAIADAVRKSTAIVDLDLSWNPLGEEGGYRVAEMLESLETLKALKVAHTDLDTSALIAICSTLRTNGACLEHLDVGGAVLAAEQSEDFAKHVATMLGLNRRLLSLSLGNCRIGDDSVGHIATALQGNPTLTALNLKANRVRSAGAAALADALRRSALSAGRRGPLTPPLKILDLSHNAIGDEGAAALADAVAHECSLYELRVAHNDIDDAGLADLARALHHPNHLRYVAAWGNRFGKSANAEFHDLYHGDNDCYVEMDFTTYEVDGKLRAAERVDLAFTGAKREAQVLERARSMN</sequence>
<dbReference type="InterPro" id="IPR032675">
    <property type="entry name" value="LRR_dom_sf"/>
</dbReference>
<dbReference type="GO" id="GO:0005634">
    <property type="term" value="C:nucleus"/>
    <property type="evidence" value="ECO:0007669"/>
    <property type="project" value="TreeGrafter"/>
</dbReference>
<protein>
    <submittedName>
        <fullName evidence="1">Uncharacterized protein</fullName>
    </submittedName>
</protein>